<dbReference type="CDD" id="cd00947">
    <property type="entry name" value="TBP_aldolase_IIB"/>
    <property type="match status" value="1"/>
</dbReference>
<feature type="binding site" evidence="3">
    <location>
        <position position="133"/>
    </location>
    <ligand>
        <name>Zn(2+)</name>
        <dbReference type="ChEBI" id="CHEBI:29105"/>
        <label>2</label>
    </ligand>
</feature>
<dbReference type="Proteomes" id="UP000189970">
    <property type="component" value="Unassembled WGS sequence"/>
</dbReference>
<dbReference type="GO" id="GO:0005975">
    <property type="term" value="P:carbohydrate metabolic process"/>
    <property type="evidence" value="ECO:0007669"/>
    <property type="project" value="InterPro"/>
</dbReference>
<protein>
    <submittedName>
        <fullName evidence="4">Fructose-bisphosphate aldolase</fullName>
    </submittedName>
</protein>
<dbReference type="InterPro" id="IPR013785">
    <property type="entry name" value="Aldolase_TIM"/>
</dbReference>
<dbReference type="GO" id="GO:0008270">
    <property type="term" value="F:zinc ion binding"/>
    <property type="evidence" value="ECO:0007669"/>
    <property type="project" value="InterPro"/>
</dbReference>
<gene>
    <name evidence="4" type="ORF">BW731_04650</name>
</gene>
<dbReference type="PANTHER" id="PTHR30304:SF0">
    <property type="entry name" value="D-TAGATOSE-1,6-BISPHOSPHATE ALDOLASE SUBUNIT GATY-RELATED"/>
    <property type="match status" value="1"/>
</dbReference>
<dbReference type="InterPro" id="IPR050246">
    <property type="entry name" value="Class_II_FBP_aldolase"/>
</dbReference>
<feature type="binding site" evidence="3">
    <location>
        <position position="103"/>
    </location>
    <ligand>
        <name>Zn(2+)</name>
        <dbReference type="ChEBI" id="CHEBI:29105"/>
        <label>2</label>
    </ligand>
</feature>
<sequence>MLVNSKELFRVSQERKFAIPATNFIDLDSARSYVETAEKLKKPLILAFAESHMEMMSLDEAALIGKYLAKKSTMPVVLHLDHGETFSVIEKAIDLGFSSVMIDASKDSLSENIKKTKKVVEIARPKGISVEAEIGHVGSGVNYETSEKTDSIYTELSDAKQFVIETQVDSLAISIGTAHGFYNGEPKINFGRLNEIRENISTPLVLHGGSSSGDYNLERCATGGMSKINIFTDFLTSAMNEIEKCQPTDYIQLKKEANHAMSQTLEHYFDVFHTMEVSI</sequence>
<proteinExistence type="predicted"/>
<evidence type="ECO:0000256" key="1">
    <source>
        <dbReference type="PIRSR" id="PIRSR001359-1"/>
    </source>
</evidence>
<feature type="binding site" evidence="3">
    <location>
        <position position="207"/>
    </location>
    <ligand>
        <name>Zn(2+)</name>
        <dbReference type="ChEBI" id="CHEBI:29105"/>
        <label>1</label>
        <note>catalytic</note>
    </ligand>
</feature>
<dbReference type="PANTHER" id="PTHR30304">
    <property type="entry name" value="D-TAGATOSE-1,6-BISPHOSPHATE ALDOLASE"/>
    <property type="match status" value="1"/>
</dbReference>
<comment type="cofactor">
    <cofactor evidence="3">
        <name>Zn(2+)</name>
        <dbReference type="ChEBI" id="CHEBI:29105"/>
    </cofactor>
    <text evidence="3">Binds 2 Zn(2+) ions per subunit. One is catalytic and the other provides a structural contribution.</text>
</comment>
<feature type="binding site" evidence="2">
    <location>
        <begin position="229"/>
        <end position="232"/>
    </location>
    <ligand>
        <name>dihydroxyacetone phosphate</name>
        <dbReference type="ChEBI" id="CHEBI:57642"/>
    </ligand>
</feature>
<dbReference type="Pfam" id="PF01116">
    <property type="entry name" value="F_bP_aldolase"/>
    <property type="match status" value="1"/>
</dbReference>
<evidence type="ECO:0000313" key="5">
    <source>
        <dbReference type="Proteomes" id="UP000189970"/>
    </source>
</evidence>
<keyword evidence="3" id="KW-0479">Metal-binding</keyword>
<dbReference type="NCBIfam" id="TIGR00167">
    <property type="entry name" value="cbbA"/>
    <property type="match status" value="1"/>
</dbReference>
<dbReference type="GO" id="GO:0016832">
    <property type="term" value="F:aldehyde-lyase activity"/>
    <property type="evidence" value="ECO:0007669"/>
    <property type="project" value="InterPro"/>
</dbReference>
<evidence type="ECO:0000313" key="4">
    <source>
        <dbReference type="EMBL" id="OPF87541.1"/>
    </source>
</evidence>
<evidence type="ECO:0000256" key="2">
    <source>
        <dbReference type="PIRSR" id="PIRSR001359-2"/>
    </source>
</evidence>
<keyword evidence="5" id="KW-1185">Reference proteome</keyword>
<keyword evidence="3" id="KW-0862">Zinc</keyword>
<dbReference type="PIRSF" id="PIRSF001359">
    <property type="entry name" value="F_bP_aldolase_II"/>
    <property type="match status" value="1"/>
</dbReference>
<dbReference type="Gene3D" id="3.20.20.70">
    <property type="entry name" value="Aldolase class I"/>
    <property type="match status" value="1"/>
</dbReference>
<feature type="active site" description="Proton donor" evidence="1">
    <location>
        <position position="81"/>
    </location>
</feature>
<evidence type="ECO:0000256" key="3">
    <source>
        <dbReference type="PIRSR" id="PIRSR001359-3"/>
    </source>
</evidence>
<dbReference type="RefSeq" id="WP_079346162.1">
    <property type="nucleotide sequence ID" value="NZ_MVAB01000001.1"/>
</dbReference>
<organism evidence="4 5">
    <name type="scientific">Vagococcus martis</name>
    <dbReference type="NCBI Taxonomy" id="1768210"/>
    <lineage>
        <taxon>Bacteria</taxon>
        <taxon>Bacillati</taxon>
        <taxon>Bacillota</taxon>
        <taxon>Bacilli</taxon>
        <taxon>Lactobacillales</taxon>
        <taxon>Enterococcaceae</taxon>
        <taxon>Vagococcus</taxon>
    </lineage>
</organism>
<feature type="binding site" evidence="2">
    <location>
        <position position="180"/>
    </location>
    <ligand>
        <name>dihydroxyacetone phosphate</name>
        <dbReference type="ChEBI" id="CHEBI:57642"/>
    </ligand>
</feature>
<comment type="caution">
    <text evidence="4">The sequence shown here is derived from an EMBL/GenBank/DDBJ whole genome shotgun (WGS) entry which is preliminary data.</text>
</comment>
<dbReference type="AlphaFoldDB" id="A0A1V4DGH5"/>
<accession>A0A1V4DGH5</accession>
<name>A0A1V4DGH5_9ENTE</name>
<feature type="binding site" evidence="3">
    <location>
        <position position="82"/>
    </location>
    <ligand>
        <name>Zn(2+)</name>
        <dbReference type="ChEBI" id="CHEBI:29105"/>
        <label>1</label>
        <note>catalytic</note>
    </ligand>
</feature>
<feature type="binding site" evidence="3">
    <location>
        <position position="179"/>
    </location>
    <ligand>
        <name>Zn(2+)</name>
        <dbReference type="ChEBI" id="CHEBI:29105"/>
        <label>1</label>
        <note>catalytic</note>
    </ligand>
</feature>
<dbReference type="SUPFAM" id="SSF51569">
    <property type="entry name" value="Aldolase"/>
    <property type="match status" value="1"/>
</dbReference>
<dbReference type="InterPro" id="IPR000771">
    <property type="entry name" value="FBA_II"/>
</dbReference>
<dbReference type="EMBL" id="MVAB01000001">
    <property type="protein sequence ID" value="OPF87541.1"/>
    <property type="molecule type" value="Genomic_DNA"/>
</dbReference>
<feature type="binding site" evidence="2">
    <location>
        <begin position="208"/>
        <end position="210"/>
    </location>
    <ligand>
        <name>dihydroxyacetone phosphate</name>
        <dbReference type="ChEBI" id="CHEBI:57642"/>
    </ligand>
</feature>
<reference evidence="4 5" key="1">
    <citation type="submission" date="2017-02" db="EMBL/GenBank/DDBJ databases">
        <title>Vagococcus cremeus sp. nov., isolated from the small intestine of a marten, Martes flavigula.</title>
        <authorList>
            <person name="Tak E.J."/>
            <person name="Bae J.-W."/>
        </authorList>
    </citation>
    <scope>NUCLEOTIDE SEQUENCE [LARGE SCALE GENOMIC DNA]</scope>
    <source>
        <strain evidence="4 5">D7T301</strain>
    </source>
</reference>